<accession>A0A7W6HH94</accession>
<dbReference type="PROSITE" id="PS00018">
    <property type="entry name" value="EF_HAND_1"/>
    <property type="match status" value="1"/>
</dbReference>
<sequence>MNQCSMLGAVALMAIVGTAAPALAHPHVFAEAKVEIVGTPDSRLAAVRNVWRMDELFSSSVLVDFDKNANGTLDQDELLEIGTTVKESIAEWDFYTFVETAGRSVKLTPPDVIHTLYEDGQLLMFFEMRAAEPVGLAAGKLTVANFDDTFFVAFDVASEADFQLIDMPKQCTKQYVVPDADAAAQQWMESVASLGPDESIPEDGINYSQVLATRIEVSCGPAS</sequence>
<gene>
    <name evidence="2" type="ORF">GGR03_004012</name>
</gene>
<feature type="signal peptide" evidence="1">
    <location>
        <begin position="1"/>
        <end position="24"/>
    </location>
</feature>
<dbReference type="EMBL" id="JACIEM010000005">
    <property type="protein sequence ID" value="MBB4004917.1"/>
    <property type="molecule type" value="Genomic_DNA"/>
</dbReference>
<dbReference type="InterPro" id="IPR018247">
    <property type="entry name" value="EF_Hand_1_Ca_BS"/>
</dbReference>
<comment type="caution">
    <text evidence="2">The sequence shown here is derived from an EMBL/GenBank/DDBJ whole genome shotgun (WGS) entry which is preliminary data.</text>
</comment>
<feature type="chain" id="PRO_5030731758" evidence="1">
    <location>
        <begin position="25"/>
        <end position="223"/>
    </location>
</feature>
<keyword evidence="3" id="KW-1185">Reference proteome</keyword>
<dbReference type="AlphaFoldDB" id="A0A7W6HH94"/>
<organism evidence="2 3">
    <name type="scientific">Aurantimonas endophytica</name>
    <dbReference type="NCBI Taxonomy" id="1522175"/>
    <lineage>
        <taxon>Bacteria</taxon>
        <taxon>Pseudomonadati</taxon>
        <taxon>Pseudomonadota</taxon>
        <taxon>Alphaproteobacteria</taxon>
        <taxon>Hyphomicrobiales</taxon>
        <taxon>Aurantimonadaceae</taxon>
        <taxon>Aurantimonas</taxon>
    </lineage>
</organism>
<protein>
    <submittedName>
        <fullName evidence="2">ABC-type uncharacterized transport system substrate-binding protein</fullName>
    </submittedName>
</protein>
<evidence type="ECO:0000313" key="3">
    <source>
        <dbReference type="Proteomes" id="UP000588647"/>
    </source>
</evidence>
<keyword evidence="1" id="KW-0732">Signal</keyword>
<dbReference type="Proteomes" id="UP000588647">
    <property type="component" value="Unassembled WGS sequence"/>
</dbReference>
<dbReference type="PIRSF" id="PIRSF008159">
    <property type="entry name" value="UCP008159_ABC"/>
    <property type="match status" value="1"/>
</dbReference>
<dbReference type="InterPro" id="IPR010412">
    <property type="entry name" value="DUF1007"/>
</dbReference>
<evidence type="ECO:0000256" key="1">
    <source>
        <dbReference type="SAM" id="SignalP"/>
    </source>
</evidence>
<evidence type="ECO:0000313" key="2">
    <source>
        <dbReference type="EMBL" id="MBB4004917.1"/>
    </source>
</evidence>
<dbReference type="RefSeq" id="WP_246368256.1">
    <property type="nucleotide sequence ID" value="NZ_JAAAMM010000005.1"/>
</dbReference>
<reference evidence="2 3" key="1">
    <citation type="submission" date="2020-08" db="EMBL/GenBank/DDBJ databases">
        <title>Genomic Encyclopedia of Type Strains, Phase IV (KMG-IV): sequencing the most valuable type-strain genomes for metagenomic binning, comparative biology and taxonomic classification.</title>
        <authorList>
            <person name="Goeker M."/>
        </authorList>
    </citation>
    <scope>NUCLEOTIDE SEQUENCE [LARGE SCALE GENOMIC DNA]</scope>
    <source>
        <strain evidence="2 3">DSM 103570</strain>
    </source>
</reference>
<proteinExistence type="predicted"/>
<dbReference type="Pfam" id="PF06226">
    <property type="entry name" value="DUF1007"/>
    <property type="match status" value="1"/>
</dbReference>
<name>A0A7W6HH94_9HYPH</name>
<dbReference type="InterPro" id="IPR016537">
    <property type="entry name" value="UCP008159_ABC"/>
</dbReference>